<reference evidence="1" key="1">
    <citation type="submission" date="2020-12" db="EMBL/GenBank/DDBJ databases">
        <title>Metabolic potential, ecology and presence of endohyphal bacteria is reflected in genomic diversity of Mucoromycotina.</title>
        <authorList>
            <person name="Muszewska A."/>
            <person name="Okrasinska A."/>
            <person name="Steczkiewicz K."/>
            <person name="Drgas O."/>
            <person name="Orlowska M."/>
            <person name="Perlinska-Lenart U."/>
            <person name="Aleksandrzak-Piekarczyk T."/>
            <person name="Szatraj K."/>
            <person name="Zielenkiewicz U."/>
            <person name="Pilsyk S."/>
            <person name="Malc E."/>
            <person name="Mieczkowski P."/>
            <person name="Kruszewska J.S."/>
            <person name="Biernat P."/>
            <person name="Pawlowska J."/>
        </authorList>
    </citation>
    <scope>NUCLEOTIDE SEQUENCE</scope>
    <source>
        <strain evidence="1">WA0000067209</strain>
    </source>
</reference>
<dbReference type="Proteomes" id="UP000654370">
    <property type="component" value="Unassembled WGS sequence"/>
</dbReference>
<sequence>MGSYTLLRQLRAFSPSAIRYKIYESQCSPTVAATVYAAPAPAPASEICLRLCYPVPNNCPEGTLQKKLGDCYTCCITR</sequence>
<evidence type="ECO:0000313" key="1">
    <source>
        <dbReference type="EMBL" id="KAG2173648.1"/>
    </source>
</evidence>
<keyword evidence="2" id="KW-1185">Reference proteome</keyword>
<protein>
    <submittedName>
        <fullName evidence="1">Uncharacterized protein</fullName>
    </submittedName>
</protein>
<comment type="caution">
    <text evidence="1">The sequence shown here is derived from an EMBL/GenBank/DDBJ whole genome shotgun (WGS) entry which is preliminary data.</text>
</comment>
<organism evidence="1 2">
    <name type="scientific">Mortierella isabellina</name>
    <name type="common">Filamentous fungus</name>
    <name type="synonym">Umbelopsis isabellina</name>
    <dbReference type="NCBI Taxonomy" id="91625"/>
    <lineage>
        <taxon>Eukaryota</taxon>
        <taxon>Fungi</taxon>
        <taxon>Fungi incertae sedis</taxon>
        <taxon>Mucoromycota</taxon>
        <taxon>Mucoromycotina</taxon>
        <taxon>Umbelopsidomycetes</taxon>
        <taxon>Umbelopsidales</taxon>
        <taxon>Umbelopsidaceae</taxon>
        <taxon>Umbelopsis</taxon>
    </lineage>
</organism>
<name>A0A8H7UBC1_MORIS</name>
<dbReference type="AlphaFoldDB" id="A0A8H7UBC1"/>
<proteinExistence type="predicted"/>
<evidence type="ECO:0000313" key="2">
    <source>
        <dbReference type="Proteomes" id="UP000654370"/>
    </source>
</evidence>
<accession>A0A8H7UBC1</accession>
<dbReference type="EMBL" id="JAEPQZ010000014">
    <property type="protein sequence ID" value="KAG2173648.1"/>
    <property type="molecule type" value="Genomic_DNA"/>
</dbReference>
<gene>
    <name evidence="1" type="ORF">INT43_005066</name>
</gene>